<evidence type="ECO:0000256" key="2">
    <source>
        <dbReference type="ARBA" id="ARBA00004589"/>
    </source>
</evidence>
<keyword evidence="8 15" id="KW-0732">Signal</keyword>
<feature type="transmembrane region" description="Helical" evidence="14">
    <location>
        <begin position="215"/>
        <end position="233"/>
    </location>
</feature>
<dbReference type="InterPro" id="IPR008427">
    <property type="entry name" value="Extracellular_membr_CFEM_dom"/>
</dbReference>
<name>A0A1Q8S4A3_9PEZI</name>
<dbReference type="InterPro" id="IPR052337">
    <property type="entry name" value="SAT4-like"/>
</dbReference>
<dbReference type="PANTHER" id="PTHR33048:SF47">
    <property type="entry name" value="INTEGRAL MEMBRANE PROTEIN-RELATED"/>
    <property type="match status" value="1"/>
</dbReference>
<feature type="transmembrane region" description="Helical" evidence="14">
    <location>
        <begin position="111"/>
        <end position="132"/>
    </location>
</feature>
<comment type="similarity">
    <text evidence="13">Belongs to the SAT4 family.</text>
</comment>
<keyword evidence="11" id="KW-1015">Disulfide bond</keyword>
<evidence type="ECO:0000256" key="5">
    <source>
        <dbReference type="ARBA" id="ARBA00022525"/>
    </source>
</evidence>
<evidence type="ECO:0000256" key="14">
    <source>
        <dbReference type="SAM" id="Phobius"/>
    </source>
</evidence>
<evidence type="ECO:0000256" key="9">
    <source>
        <dbReference type="ARBA" id="ARBA00022989"/>
    </source>
</evidence>
<feature type="transmembrane region" description="Helical" evidence="14">
    <location>
        <begin position="253"/>
        <end position="274"/>
    </location>
</feature>
<evidence type="ECO:0000313" key="17">
    <source>
        <dbReference type="EMBL" id="OLN96227.1"/>
    </source>
</evidence>
<evidence type="ECO:0000256" key="1">
    <source>
        <dbReference type="ARBA" id="ARBA00004141"/>
    </source>
</evidence>
<dbReference type="GO" id="GO:0005576">
    <property type="term" value="C:extracellular region"/>
    <property type="evidence" value="ECO:0007669"/>
    <property type="project" value="UniProtKB-SubCell"/>
</dbReference>
<evidence type="ECO:0000256" key="7">
    <source>
        <dbReference type="ARBA" id="ARBA00022692"/>
    </source>
</evidence>
<organism evidence="17 18">
    <name type="scientific">Colletotrichum chlorophyti</name>
    <dbReference type="NCBI Taxonomy" id="708187"/>
    <lineage>
        <taxon>Eukaryota</taxon>
        <taxon>Fungi</taxon>
        <taxon>Dikarya</taxon>
        <taxon>Ascomycota</taxon>
        <taxon>Pezizomycotina</taxon>
        <taxon>Sordariomycetes</taxon>
        <taxon>Hypocreomycetidae</taxon>
        <taxon>Glomerellales</taxon>
        <taxon>Glomerellaceae</taxon>
        <taxon>Colletotrichum</taxon>
    </lineage>
</organism>
<evidence type="ECO:0000259" key="16">
    <source>
        <dbReference type="SMART" id="SM00747"/>
    </source>
</evidence>
<keyword evidence="9 14" id="KW-1133">Transmembrane helix</keyword>
<evidence type="ECO:0000256" key="8">
    <source>
        <dbReference type="ARBA" id="ARBA00022729"/>
    </source>
</evidence>
<keyword evidence="12" id="KW-0449">Lipoprotein</keyword>
<dbReference type="EMBL" id="MPGH01000019">
    <property type="protein sequence ID" value="OLN96227.1"/>
    <property type="molecule type" value="Genomic_DNA"/>
</dbReference>
<dbReference type="STRING" id="708187.A0A1Q8S4A3"/>
<dbReference type="Pfam" id="PF20684">
    <property type="entry name" value="Fung_rhodopsin"/>
    <property type="match status" value="1"/>
</dbReference>
<dbReference type="AlphaFoldDB" id="A0A1Q8S4A3"/>
<reference evidence="17 18" key="1">
    <citation type="submission" date="2016-11" db="EMBL/GenBank/DDBJ databases">
        <title>Draft Genome Assembly of Colletotrichum chlorophyti a pathogen of herbaceous plants.</title>
        <authorList>
            <person name="Gan P."/>
            <person name="Narusaka M."/>
            <person name="Tsushima A."/>
            <person name="Narusaka Y."/>
            <person name="Takano Y."/>
            <person name="Shirasu K."/>
        </authorList>
    </citation>
    <scope>NUCLEOTIDE SEQUENCE [LARGE SCALE GENOMIC DNA]</scope>
    <source>
        <strain evidence="17 18">NTL11</strain>
    </source>
</reference>
<dbReference type="SMART" id="SM00747">
    <property type="entry name" value="CFEM"/>
    <property type="match status" value="1"/>
</dbReference>
<evidence type="ECO:0000256" key="4">
    <source>
        <dbReference type="ARBA" id="ARBA00010031"/>
    </source>
</evidence>
<feature type="transmembrane region" description="Helical" evidence="14">
    <location>
        <begin position="144"/>
        <end position="164"/>
    </location>
</feature>
<keyword evidence="5" id="KW-0964">Secreted</keyword>
<evidence type="ECO:0000313" key="18">
    <source>
        <dbReference type="Proteomes" id="UP000186583"/>
    </source>
</evidence>
<comment type="similarity">
    <text evidence="4">Belongs to the RBT5 family.</text>
</comment>
<dbReference type="Pfam" id="PF05730">
    <property type="entry name" value="CFEM"/>
    <property type="match status" value="1"/>
</dbReference>
<dbReference type="GO" id="GO:0098552">
    <property type="term" value="C:side of membrane"/>
    <property type="evidence" value="ECO:0007669"/>
    <property type="project" value="UniProtKB-KW"/>
</dbReference>
<evidence type="ECO:0000256" key="15">
    <source>
        <dbReference type="SAM" id="SignalP"/>
    </source>
</evidence>
<protein>
    <recommendedName>
        <fullName evidence="16">CFEM domain-containing protein</fullName>
    </recommendedName>
</protein>
<comment type="subcellular location">
    <subcellularLocation>
        <location evidence="2">Membrane</location>
        <topology evidence="2">Lipid-anchor</topology>
        <topology evidence="2">GPI-anchor</topology>
    </subcellularLocation>
    <subcellularLocation>
        <location evidence="1">Membrane</location>
        <topology evidence="1">Multi-pass membrane protein</topology>
    </subcellularLocation>
    <subcellularLocation>
        <location evidence="3">Secreted</location>
    </subcellularLocation>
</comment>
<feature type="transmembrane region" description="Helical" evidence="14">
    <location>
        <begin position="290"/>
        <end position="310"/>
    </location>
</feature>
<evidence type="ECO:0000256" key="12">
    <source>
        <dbReference type="ARBA" id="ARBA00023288"/>
    </source>
</evidence>
<dbReference type="PANTHER" id="PTHR33048">
    <property type="entry name" value="PTH11-LIKE INTEGRAL MEMBRANE PROTEIN (AFU_ORTHOLOGUE AFUA_5G11245)"/>
    <property type="match status" value="1"/>
</dbReference>
<keyword evidence="10 14" id="KW-0472">Membrane</keyword>
<evidence type="ECO:0000256" key="6">
    <source>
        <dbReference type="ARBA" id="ARBA00022622"/>
    </source>
</evidence>
<dbReference type="InterPro" id="IPR049326">
    <property type="entry name" value="Rhodopsin_dom_fungi"/>
</dbReference>
<accession>A0A1Q8S4A3</accession>
<keyword evidence="18" id="KW-1185">Reference proteome</keyword>
<keyword evidence="7 14" id="KW-0812">Transmembrane</keyword>
<comment type="caution">
    <text evidence="17">The sequence shown here is derived from an EMBL/GenBank/DDBJ whole genome shotgun (WGS) entry which is preliminary data.</text>
</comment>
<gene>
    <name evidence="17" type="ORF">CCHL11_04472</name>
</gene>
<evidence type="ECO:0000256" key="13">
    <source>
        <dbReference type="ARBA" id="ARBA00038359"/>
    </source>
</evidence>
<evidence type="ECO:0000256" key="3">
    <source>
        <dbReference type="ARBA" id="ARBA00004613"/>
    </source>
</evidence>
<dbReference type="Proteomes" id="UP000186583">
    <property type="component" value="Unassembled WGS sequence"/>
</dbReference>
<feature type="signal peptide" evidence="15">
    <location>
        <begin position="1"/>
        <end position="21"/>
    </location>
</feature>
<feature type="transmembrane region" description="Helical" evidence="14">
    <location>
        <begin position="184"/>
        <end position="203"/>
    </location>
</feature>
<feature type="domain" description="CFEM" evidence="16">
    <location>
        <begin position="35"/>
        <end position="100"/>
    </location>
</feature>
<proteinExistence type="inferred from homology"/>
<evidence type="ECO:0000256" key="10">
    <source>
        <dbReference type="ARBA" id="ARBA00023136"/>
    </source>
</evidence>
<keyword evidence="6" id="KW-0336">GPI-anchor</keyword>
<dbReference type="OrthoDB" id="5329176at2759"/>
<sequence length="484" mass="54348">MRNLLWWSFLMLPWAAGTVLAQQNTTGSLSSSLEIISKIPQCGFPCVRDAFRSSTCSLDSIAPCVCTNVTLLERMSSCVQSSCVWQDQLKVSYLSDDLCRLYPRDSRDEEIKMVVVVLAVFTFPIVALRLLSRWIIASRLELDDWMTLATALKAADLGFGLHYWNVNPENAQRILKMYYAVQMLYIIVLILAKVSIIALYARIFPDRKFQLLNKLVLVFLLGHGVIFLFIIMFECTPIAGVWDRNLDRKCVNVNAVAMASAVLSIVEDVVILAMPIQQLSQLKLSRKKKLAVGFMLSLGSFACIASIVRLRWIVRFAESYDTTWDNVDVVTWSVTELSCALMCGSLPALRPLFKKIPEYVTTIRGGTRATADTKGTVAERSSSHLSFGDKGLMVPPQPPTPIAPDYPRPESAVIKIHIEEEMDPRMKPLPPTPLEPGIFQPPWSPWRESGSPPATPLSIRSVRREANADYELDLRNVVNTKTWM</sequence>
<feature type="chain" id="PRO_5012954691" description="CFEM domain-containing protein" evidence="15">
    <location>
        <begin position="22"/>
        <end position="484"/>
    </location>
</feature>
<keyword evidence="6" id="KW-0325">Glycoprotein</keyword>
<evidence type="ECO:0000256" key="11">
    <source>
        <dbReference type="ARBA" id="ARBA00023157"/>
    </source>
</evidence>